<dbReference type="EMBL" id="JABSTQ010011506">
    <property type="protein sequence ID" value="KAG0410615.1"/>
    <property type="molecule type" value="Genomic_DNA"/>
</dbReference>
<evidence type="ECO:0000313" key="2">
    <source>
        <dbReference type="Proteomes" id="UP000805193"/>
    </source>
</evidence>
<protein>
    <submittedName>
        <fullName evidence="1">Uncharacterized protein</fullName>
    </submittedName>
</protein>
<reference evidence="1 2" key="1">
    <citation type="journal article" date="2020" name="Cell">
        <title>Large-Scale Comparative Analyses of Tick Genomes Elucidate Their Genetic Diversity and Vector Capacities.</title>
        <authorList>
            <consortium name="Tick Genome and Microbiome Consortium (TIGMIC)"/>
            <person name="Jia N."/>
            <person name="Wang J."/>
            <person name="Shi W."/>
            <person name="Du L."/>
            <person name="Sun Y."/>
            <person name="Zhan W."/>
            <person name="Jiang J.F."/>
            <person name="Wang Q."/>
            <person name="Zhang B."/>
            <person name="Ji P."/>
            <person name="Bell-Sakyi L."/>
            <person name="Cui X.M."/>
            <person name="Yuan T.T."/>
            <person name="Jiang B.G."/>
            <person name="Yang W.F."/>
            <person name="Lam T.T."/>
            <person name="Chang Q.C."/>
            <person name="Ding S.J."/>
            <person name="Wang X.J."/>
            <person name="Zhu J.G."/>
            <person name="Ruan X.D."/>
            <person name="Zhao L."/>
            <person name="Wei J.T."/>
            <person name="Ye R.Z."/>
            <person name="Que T.C."/>
            <person name="Du C.H."/>
            <person name="Zhou Y.H."/>
            <person name="Cheng J.X."/>
            <person name="Dai P.F."/>
            <person name="Guo W.B."/>
            <person name="Han X.H."/>
            <person name="Huang E.J."/>
            <person name="Li L.F."/>
            <person name="Wei W."/>
            <person name="Gao Y.C."/>
            <person name="Liu J.Z."/>
            <person name="Shao H.Z."/>
            <person name="Wang X."/>
            <person name="Wang C.C."/>
            <person name="Yang T.C."/>
            <person name="Huo Q.B."/>
            <person name="Li W."/>
            <person name="Chen H.Y."/>
            <person name="Chen S.E."/>
            <person name="Zhou L.G."/>
            <person name="Ni X.B."/>
            <person name="Tian J.H."/>
            <person name="Sheng Y."/>
            <person name="Liu T."/>
            <person name="Pan Y.S."/>
            <person name="Xia L.Y."/>
            <person name="Li J."/>
            <person name="Zhao F."/>
            <person name="Cao W.C."/>
        </authorList>
    </citation>
    <scope>NUCLEOTIDE SEQUENCE [LARGE SCALE GENOMIC DNA]</scope>
    <source>
        <strain evidence="1">Iper-2018</strain>
    </source>
</reference>
<comment type="caution">
    <text evidence="1">The sequence shown here is derived from an EMBL/GenBank/DDBJ whole genome shotgun (WGS) entry which is preliminary data.</text>
</comment>
<sequence>MAEQEAFYIGLMEDPASTAENFCCDLADGFNPLSIQDSVFEEIFDGATTDTYSAGHLDYTDASVASTDLADVAFDELKVPATENFDGNTCDVSDEVSSVFNGGRERRERRKQRRYRTTFTGYQLEELEKAFHQSRYPDVFSREELASKIQLTEARVQVWFQNRRAKHRKQERHDAKRLSSLLAEANFLGEGSADAGSLEAIGSLGMDVLKGFLNSYTGETYADSSQDPPVELPNDASSLASSAFRAHVSDQASVTLTPTAGMPTAPESRPEAADLLQMALDSAAQELTPPSSVVCNDERESGLSDSVQSMLVEMCFPDVHESDL</sequence>
<proteinExistence type="predicted"/>
<keyword evidence="2" id="KW-1185">Reference proteome</keyword>
<accession>A0AC60NU58</accession>
<evidence type="ECO:0000313" key="1">
    <source>
        <dbReference type="EMBL" id="KAG0410615.1"/>
    </source>
</evidence>
<name>A0AC60NU58_IXOPE</name>
<dbReference type="Proteomes" id="UP000805193">
    <property type="component" value="Unassembled WGS sequence"/>
</dbReference>
<organism evidence="1 2">
    <name type="scientific">Ixodes persulcatus</name>
    <name type="common">Taiga tick</name>
    <dbReference type="NCBI Taxonomy" id="34615"/>
    <lineage>
        <taxon>Eukaryota</taxon>
        <taxon>Metazoa</taxon>
        <taxon>Ecdysozoa</taxon>
        <taxon>Arthropoda</taxon>
        <taxon>Chelicerata</taxon>
        <taxon>Arachnida</taxon>
        <taxon>Acari</taxon>
        <taxon>Parasitiformes</taxon>
        <taxon>Ixodida</taxon>
        <taxon>Ixodoidea</taxon>
        <taxon>Ixodidae</taxon>
        <taxon>Ixodinae</taxon>
        <taxon>Ixodes</taxon>
    </lineage>
</organism>
<gene>
    <name evidence="1" type="ORF">HPB47_012272</name>
</gene>